<proteinExistence type="predicted"/>
<accession>A0A183J274</accession>
<dbReference type="EMBL" id="UZAM01013424">
    <property type="protein sequence ID" value="VDP27760.1"/>
    <property type="molecule type" value="Genomic_DNA"/>
</dbReference>
<evidence type="ECO:0000313" key="2">
    <source>
        <dbReference type="Proteomes" id="UP000270296"/>
    </source>
</evidence>
<gene>
    <name evidence="1" type="ORF">SBAD_LOCUS9972</name>
</gene>
<dbReference type="WBParaSite" id="SBAD_0001032401-mRNA-1">
    <property type="protein sequence ID" value="SBAD_0001032401-mRNA-1"/>
    <property type="gene ID" value="SBAD_0001032401"/>
</dbReference>
<reference evidence="1 2" key="2">
    <citation type="submission" date="2018-11" db="EMBL/GenBank/DDBJ databases">
        <authorList>
            <consortium name="Pathogen Informatics"/>
        </authorList>
    </citation>
    <scope>NUCLEOTIDE SEQUENCE [LARGE SCALE GENOMIC DNA]</scope>
</reference>
<sequence>MMDSDEEDVKKKPFPSLFLFLLKPCSMQLQANGMADKMYIYFTSLIYKGTSHRSNIRNKAADAIKPHLNRFVQC</sequence>
<protein>
    <submittedName>
        <fullName evidence="3">Histone domain-containing protein</fullName>
    </submittedName>
</protein>
<name>A0A183J274_9BILA</name>
<reference evidence="3" key="1">
    <citation type="submission" date="2016-06" db="UniProtKB">
        <authorList>
            <consortium name="WormBaseParasite"/>
        </authorList>
    </citation>
    <scope>IDENTIFICATION</scope>
</reference>
<organism evidence="3">
    <name type="scientific">Soboliphyme baturini</name>
    <dbReference type="NCBI Taxonomy" id="241478"/>
    <lineage>
        <taxon>Eukaryota</taxon>
        <taxon>Metazoa</taxon>
        <taxon>Ecdysozoa</taxon>
        <taxon>Nematoda</taxon>
        <taxon>Enoplea</taxon>
        <taxon>Dorylaimia</taxon>
        <taxon>Dioctophymatida</taxon>
        <taxon>Dioctophymatoidea</taxon>
        <taxon>Soboliphymatidae</taxon>
        <taxon>Soboliphyme</taxon>
    </lineage>
</organism>
<evidence type="ECO:0000313" key="1">
    <source>
        <dbReference type="EMBL" id="VDP27760.1"/>
    </source>
</evidence>
<keyword evidence="2" id="KW-1185">Reference proteome</keyword>
<dbReference type="Proteomes" id="UP000270296">
    <property type="component" value="Unassembled WGS sequence"/>
</dbReference>
<evidence type="ECO:0000313" key="3">
    <source>
        <dbReference type="WBParaSite" id="SBAD_0001032401-mRNA-1"/>
    </source>
</evidence>
<dbReference type="AlphaFoldDB" id="A0A183J274"/>